<dbReference type="SUPFAM" id="SSF50475">
    <property type="entry name" value="FMN-binding split barrel"/>
    <property type="match status" value="1"/>
</dbReference>
<evidence type="ECO:0000313" key="2">
    <source>
        <dbReference type="Proteomes" id="UP001320159"/>
    </source>
</evidence>
<evidence type="ECO:0008006" key="3">
    <source>
        <dbReference type="Google" id="ProtNLM"/>
    </source>
</evidence>
<dbReference type="InterPro" id="IPR024747">
    <property type="entry name" value="Pyridox_Oxase-rel"/>
</dbReference>
<dbReference type="EMBL" id="PGCK01000012">
    <property type="protein sequence ID" value="MCD1295922.1"/>
    <property type="molecule type" value="Genomic_DNA"/>
</dbReference>
<evidence type="ECO:0000313" key="1">
    <source>
        <dbReference type="EMBL" id="MCD1295922.1"/>
    </source>
</evidence>
<organism evidence="1 2">
    <name type="scientific">Methanooceanicella nereidis</name>
    <dbReference type="NCBI Taxonomy" id="2052831"/>
    <lineage>
        <taxon>Archaea</taxon>
        <taxon>Methanobacteriati</taxon>
        <taxon>Methanobacteriota</taxon>
        <taxon>Stenosarchaea group</taxon>
        <taxon>Methanomicrobia</taxon>
        <taxon>Methanocellales</taxon>
        <taxon>Methanocellaceae</taxon>
        <taxon>Methanooceanicella</taxon>
    </lineage>
</organism>
<sequence>MIVNPEPNRRPMDKDGIRDLLERAETGRLATISPDGTPYIVPVHFVFDGERIYFHCAMKGKKLENILINPSVCFEADELLEIFMNEETPCSNDTFYRSVIAKGLASVVDDNERKLYALGLLMNKHSKSDNTYKFPIRSLDATCIVEITVTEISGKKHER</sequence>
<dbReference type="AlphaFoldDB" id="A0AAP2RGR4"/>
<protein>
    <recommendedName>
        <fullName evidence="3">Nitroimidazol reductase NimA, pyridoxamine 5'-phosphate oxidase superfamily</fullName>
    </recommendedName>
</protein>
<reference evidence="1 2" key="1">
    <citation type="submission" date="2017-11" db="EMBL/GenBank/DDBJ databases">
        <title>Isolation and Characterization of Family Methanocellaceae Species from Potential Methane Hydrate Area Offshore Southwestern Taiwan.</title>
        <authorList>
            <person name="Zhang W.-L."/>
            <person name="Chen W.-C."/>
            <person name="Lai M.-C."/>
            <person name="Chen S.-C."/>
        </authorList>
    </citation>
    <scope>NUCLEOTIDE SEQUENCE [LARGE SCALE GENOMIC DNA]</scope>
    <source>
        <strain evidence="1 2">CWC-04</strain>
    </source>
</reference>
<dbReference type="InterPro" id="IPR012349">
    <property type="entry name" value="Split_barrel_FMN-bd"/>
</dbReference>
<proteinExistence type="predicted"/>
<gene>
    <name evidence="1" type="ORF">CUJ83_13045</name>
</gene>
<dbReference type="Gene3D" id="2.30.110.10">
    <property type="entry name" value="Electron Transport, Fmn-binding Protein, Chain A"/>
    <property type="match status" value="1"/>
</dbReference>
<dbReference type="Pfam" id="PF12900">
    <property type="entry name" value="Pyridox_ox_2"/>
    <property type="match status" value="1"/>
</dbReference>
<dbReference type="RefSeq" id="WP_230742781.1">
    <property type="nucleotide sequence ID" value="NZ_PGCK01000012.1"/>
</dbReference>
<dbReference type="PANTHER" id="PTHR34071:SF2">
    <property type="entry name" value="FLAVIN-NUCLEOTIDE-BINDING PROTEIN"/>
    <property type="match status" value="1"/>
</dbReference>
<comment type="caution">
    <text evidence="1">The sequence shown here is derived from an EMBL/GenBank/DDBJ whole genome shotgun (WGS) entry which is preliminary data.</text>
</comment>
<name>A0AAP2RGR4_9EURY</name>
<keyword evidence="2" id="KW-1185">Reference proteome</keyword>
<accession>A0AAP2RGR4</accession>
<dbReference type="Proteomes" id="UP001320159">
    <property type="component" value="Unassembled WGS sequence"/>
</dbReference>
<dbReference type="PANTHER" id="PTHR34071">
    <property type="entry name" value="5-NITROIMIDAZOLE ANTIBIOTICS RESISTANCE PROTEIN, NIMA-FAMILY-RELATED PROTEIN-RELATED"/>
    <property type="match status" value="1"/>
</dbReference>